<dbReference type="SUPFAM" id="SSF51197">
    <property type="entry name" value="Clavaminate synthase-like"/>
    <property type="match status" value="1"/>
</dbReference>
<protein>
    <recommendedName>
        <fullName evidence="3">Phytanoyl-CoA dioxygenase</fullName>
    </recommendedName>
</protein>
<keyword evidence="2" id="KW-1185">Reference proteome</keyword>
<gene>
    <name evidence="1" type="ORF">B0H66DRAFT_499810</name>
</gene>
<evidence type="ECO:0008006" key="3">
    <source>
        <dbReference type="Google" id="ProtNLM"/>
    </source>
</evidence>
<accession>A0AAE0M2J7</accession>
<reference evidence="1" key="2">
    <citation type="submission" date="2023-06" db="EMBL/GenBank/DDBJ databases">
        <authorList>
            <consortium name="Lawrence Berkeley National Laboratory"/>
            <person name="Haridas S."/>
            <person name="Hensen N."/>
            <person name="Bonometti L."/>
            <person name="Westerberg I."/>
            <person name="Brannstrom I.O."/>
            <person name="Guillou S."/>
            <person name="Cros-Aarteil S."/>
            <person name="Calhoun S."/>
            <person name="Kuo A."/>
            <person name="Mondo S."/>
            <person name="Pangilinan J."/>
            <person name="Riley R."/>
            <person name="Labutti K."/>
            <person name="Andreopoulos B."/>
            <person name="Lipzen A."/>
            <person name="Chen C."/>
            <person name="Yanf M."/>
            <person name="Daum C."/>
            <person name="Ng V."/>
            <person name="Clum A."/>
            <person name="Steindorff A."/>
            <person name="Ohm R."/>
            <person name="Martin F."/>
            <person name="Silar P."/>
            <person name="Natvig D."/>
            <person name="Lalanne C."/>
            <person name="Gautier V."/>
            <person name="Ament-Velasquez S.L."/>
            <person name="Kruys A."/>
            <person name="Hutchinson M.I."/>
            <person name="Powell A.J."/>
            <person name="Barry K."/>
            <person name="Miller A.N."/>
            <person name="Grigoriev I.V."/>
            <person name="Debuchy R."/>
            <person name="Gladieux P."/>
            <person name="Thoren M.H."/>
            <person name="Johannesson H."/>
        </authorList>
    </citation>
    <scope>NUCLEOTIDE SEQUENCE</scope>
    <source>
        <strain evidence="1">CBS 118394</strain>
    </source>
</reference>
<proteinExistence type="predicted"/>
<comment type="caution">
    <text evidence="1">The sequence shown here is derived from an EMBL/GenBank/DDBJ whole genome shotgun (WGS) entry which is preliminary data.</text>
</comment>
<evidence type="ECO:0000313" key="2">
    <source>
        <dbReference type="Proteomes" id="UP001283341"/>
    </source>
</evidence>
<dbReference type="AlphaFoldDB" id="A0AAE0M2J7"/>
<dbReference type="EMBL" id="JAUEDM010000005">
    <property type="protein sequence ID" value="KAK3316428.1"/>
    <property type="molecule type" value="Genomic_DNA"/>
</dbReference>
<dbReference type="Pfam" id="PF05721">
    <property type="entry name" value="PhyH"/>
    <property type="match status" value="1"/>
</dbReference>
<organism evidence="1 2">
    <name type="scientific">Apodospora peruviana</name>
    <dbReference type="NCBI Taxonomy" id="516989"/>
    <lineage>
        <taxon>Eukaryota</taxon>
        <taxon>Fungi</taxon>
        <taxon>Dikarya</taxon>
        <taxon>Ascomycota</taxon>
        <taxon>Pezizomycotina</taxon>
        <taxon>Sordariomycetes</taxon>
        <taxon>Sordariomycetidae</taxon>
        <taxon>Sordariales</taxon>
        <taxon>Lasiosphaeriaceae</taxon>
        <taxon>Apodospora</taxon>
    </lineage>
</organism>
<dbReference type="InterPro" id="IPR008775">
    <property type="entry name" value="Phytyl_CoA_dOase-like"/>
</dbReference>
<sequence>MATTPASSSSSSSDDLLNNLHKTGFIIIRSILSPEELSSLRTAASQITALARQGSWPHIRTVGKQFPPWPSTPDPETGIWGVQHLLHPSLPIPSESRAAFCRLYFSPSILGVVKQLLQTTSDSDLVMELCNMLVRPDTDFELRWHRDDIPWNATPQEEEARLVRPDGTKYLHTQWNLPLYDDGSLILIPGSHRRARTEAERNAGPYEENLPDQITVHLKAGDIAFYDNDILHRAVYSRDKERMTLHGSVGHIEANKARARNVLQHGVGEWVDRCDFTGLLEGNQRRVAEGMGERLVAMGRENTDVGYSLSG</sequence>
<name>A0AAE0M2J7_9PEZI</name>
<dbReference type="Gene3D" id="2.60.120.620">
    <property type="entry name" value="q2cbj1_9rhob like domain"/>
    <property type="match status" value="1"/>
</dbReference>
<dbReference type="PANTHER" id="PTHR40470">
    <property type="entry name" value="PHYTANOYL-COA DIOXYGENASE FAMILY PROTEIN (AFU_ORTHOLOGUE AFUA_2G15850)"/>
    <property type="match status" value="1"/>
</dbReference>
<evidence type="ECO:0000313" key="1">
    <source>
        <dbReference type="EMBL" id="KAK3316428.1"/>
    </source>
</evidence>
<reference evidence="1" key="1">
    <citation type="journal article" date="2023" name="Mol. Phylogenet. Evol.">
        <title>Genome-scale phylogeny and comparative genomics of the fungal order Sordariales.</title>
        <authorList>
            <person name="Hensen N."/>
            <person name="Bonometti L."/>
            <person name="Westerberg I."/>
            <person name="Brannstrom I.O."/>
            <person name="Guillou S."/>
            <person name="Cros-Aarteil S."/>
            <person name="Calhoun S."/>
            <person name="Haridas S."/>
            <person name="Kuo A."/>
            <person name="Mondo S."/>
            <person name="Pangilinan J."/>
            <person name="Riley R."/>
            <person name="LaButti K."/>
            <person name="Andreopoulos B."/>
            <person name="Lipzen A."/>
            <person name="Chen C."/>
            <person name="Yan M."/>
            <person name="Daum C."/>
            <person name="Ng V."/>
            <person name="Clum A."/>
            <person name="Steindorff A."/>
            <person name="Ohm R.A."/>
            <person name="Martin F."/>
            <person name="Silar P."/>
            <person name="Natvig D.O."/>
            <person name="Lalanne C."/>
            <person name="Gautier V."/>
            <person name="Ament-Velasquez S.L."/>
            <person name="Kruys A."/>
            <person name="Hutchinson M.I."/>
            <person name="Powell A.J."/>
            <person name="Barry K."/>
            <person name="Miller A.N."/>
            <person name="Grigoriev I.V."/>
            <person name="Debuchy R."/>
            <person name="Gladieux P."/>
            <person name="Hiltunen Thoren M."/>
            <person name="Johannesson H."/>
        </authorList>
    </citation>
    <scope>NUCLEOTIDE SEQUENCE</scope>
    <source>
        <strain evidence="1">CBS 118394</strain>
    </source>
</reference>
<dbReference type="PANTHER" id="PTHR40470:SF1">
    <property type="entry name" value="PHYTANOYL-COA DIOXYGENASE FAMILY PROTEIN (AFU_ORTHOLOGUE AFUA_2G15850)"/>
    <property type="match status" value="1"/>
</dbReference>
<dbReference type="Proteomes" id="UP001283341">
    <property type="component" value="Unassembled WGS sequence"/>
</dbReference>